<dbReference type="InterPro" id="IPR012454">
    <property type="entry name" value="DUF1659"/>
</dbReference>
<organism evidence="2 3">
    <name type="scientific">Bacillus solimangrovi</name>
    <dbReference type="NCBI Taxonomy" id="1305675"/>
    <lineage>
        <taxon>Bacteria</taxon>
        <taxon>Bacillati</taxon>
        <taxon>Bacillota</taxon>
        <taxon>Bacilli</taxon>
        <taxon>Bacillales</taxon>
        <taxon>Bacillaceae</taxon>
        <taxon>Bacillus</taxon>
    </lineage>
</organism>
<dbReference type="Proteomes" id="UP000095209">
    <property type="component" value="Unassembled WGS sequence"/>
</dbReference>
<dbReference type="RefSeq" id="WP_069717510.1">
    <property type="nucleotide sequence ID" value="NZ_MJEH01000028.1"/>
</dbReference>
<evidence type="ECO:0000313" key="3">
    <source>
        <dbReference type="Proteomes" id="UP000095209"/>
    </source>
</evidence>
<reference evidence="2 3" key="1">
    <citation type="submission" date="2016-08" db="EMBL/GenBank/DDBJ databases">
        <title>Genome of Bacillus solimangrovi GH2-4.</title>
        <authorList>
            <person name="Lim S."/>
            <person name="Kim B.-C."/>
        </authorList>
    </citation>
    <scope>NUCLEOTIDE SEQUENCE [LARGE SCALE GENOMIC DNA]</scope>
    <source>
        <strain evidence="2 3">GH2-4</strain>
    </source>
</reference>
<keyword evidence="3" id="KW-1185">Reference proteome</keyword>
<dbReference type="Pfam" id="PF07872">
    <property type="entry name" value="DUF1659"/>
    <property type="match status" value="1"/>
</dbReference>
<protein>
    <recommendedName>
        <fullName evidence="1">DUF1659 domain-containing protein</fullName>
    </recommendedName>
</protein>
<name>A0A1E5LEC1_9BACI</name>
<gene>
    <name evidence="2" type="ORF">BFG57_15740</name>
</gene>
<accession>A0A1E5LEC1</accession>
<comment type="caution">
    <text evidence="2">The sequence shown here is derived from an EMBL/GenBank/DDBJ whole genome shotgun (WGS) entry which is preliminary data.</text>
</comment>
<dbReference type="AlphaFoldDB" id="A0A1E5LEC1"/>
<feature type="domain" description="DUF1659" evidence="1">
    <location>
        <begin position="2"/>
        <end position="71"/>
    </location>
</feature>
<evidence type="ECO:0000313" key="2">
    <source>
        <dbReference type="EMBL" id="OEH92433.1"/>
    </source>
</evidence>
<evidence type="ECO:0000259" key="1">
    <source>
        <dbReference type="Pfam" id="PF07872"/>
    </source>
</evidence>
<dbReference type="EMBL" id="MJEH01000028">
    <property type="protein sequence ID" value="OEH92433.1"/>
    <property type="molecule type" value="Genomic_DNA"/>
</dbReference>
<proteinExistence type="predicted"/>
<sequence>MVEQIITKSKLRLVYDAGMGELGEMIEKTKTYNNVKAEASAEGLFAVAQALNNLTTYSMIEVGRENDYELVSN</sequence>
<dbReference type="STRING" id="1305675.BFG57_15740"/>